<proteinExistence type="predicted"/>
<accession>A0A397HB88</accession>
<feature type="chain" id="PRO_5017240179" description="ABM domain-containing protein" evidence="1">
    <location>
        <begin position="18"/>
        <end position="169"/>
    </location>
</feature>
<dbReference type="Gene3D" id="2.60.120.10">
    <property type="entry name" value="Jelly Rolls"/>
    <property type="match status" value="1"/>
</dbReference>
<dbReference type="STRING" id="41047.A0A397HB88"/>
<dbReference type="InterPro" id="IPR011051">
    <property type="entry name" value="RmlC_Cupin_sf"/>
</dbReference>
<evidence type="ECO:0008006" key="4">
    <source>
        <dbReference type="Google" id="ProtNLM"/>
    </source>
</evidence>
<dbReference type="SUPFAM" id="SSF51182">
    <property type="entry name" value="RmlC-like cupins"/>
    <property type="match status" value="1"/>
</dbReference>
<evidence type="ECO:0000313" key="2">
    <source>
        <dbReference type="EMBL" id="RHZ59248.1"/>
    </source>
</evidence>
<keyword evidence="1" id="KW-0732">Signal</keyword>
<dbReference type="GeneID" id="38126080"/>
<feature type="signal peptide" evidence="1">
    <location>
        <begin position="1"/>
        <end position="17"/>
    </location>
</feature>
<gene>
    <name evidence="2" type="ORF">CDV56_104106</name>
</gene>
<dbReference type="EMBL" id="NKHU02000062">
    <property type="protein sequence ID" value="RHZ59248.1"/>
    <property type="molecule type" value="Genomic_DNA"/>
</dbReference>
<dbReference type="InterPro" id="IPR014710">
    <property type="entry name" value="RmlC-like_jellyroll"/>
</dbReference>
<dbReference type="RefSeq" id="XP_026615661.1">
    <property type="nucleotide sequence ID" value="XM_026757725.1"/>
</dbReference>
<keyword evidence="3" id="KW-1185">Reference proteome</keyword>
<dbReference type="AlphaFoldDB" id="A0A397HB88"/>
<name>A0A397HB88_ASPTH</name>
<dbReference type="VEuPathDB" id="FungiDB:CDV56_104106"/>
<evidence type="ECO:0000313" key="3">
    <source>
        <dbReference type="Proteomes" id="UP000215305"/>
    </source>
</evidence>
<sequence length="169" mass="19081">MKVGNLVIIFFLPVVLASPALRHRSGFSDGQPFNDADKGPPLSVDDDGRYITEKLDTGDICTFLSSTMVNSRRTTWIAHTFKDILAKNFSVDASAFDKVPQSRHYIENTSDTEKLVWIEIYKSDRAVDISLAHFLALTPAYVVATTLKVDNEVFKQIKREKQLLVRFRG</sequence>
<dbReference type="OrthoDB" id="10263073at2759"/>
<comment type="caution">
    <text evidence="2">The sequence shown here is derived from an EMBL/GenBank/DDBJ whole genome shotgun (WGS) entry which is preliminary data.</text>
</comment>
<reference evidence="2" key="1">
    <citation type="submission" date="2018-08" db="EMBL/GenBank/DDBJ databases">
        <title>Draft genome sequence of azole-resistant Aspergillus thermomutatus (Neosartorya pseudofischeri) strain HMR AF 39, isolated from a human nasal aspirate.</title>
        <authorList>
            <person name="Parent-Michaud M."/>
            <person name="Dufresne P.J."/>
            <person name="Fournier E."/>
            <person name="Martineau C."/>
            <person name="Moreira S."/>
            <person name="Perkins V."/>
            <person name="De Repentigny L."/>
            <person name="Dufresne S.F."/>
        </authorList>
    </citation>
    <scope>NUCLEOTIDE SEQUENCE [LARGE SCALE GENOMIC DNA]</scope>
    <source>
        <strain evidence="2">HMR AF 39</strain>
    </source>
</reference>
<organism evidence="2 3">
    <name type="scientific">Aspergillus thermomutatus</name>
    <name type="common">Neosartorya pseudofischeri</name>
    <dbReference type="NCBI Taxonomy" id="41047"/>
    <lineage>
        <taxon>Eukaryota</taxon>
        <taxon>Fungi</taxon>
        <taxon>Dikarya</taxon>
        <taxon>Ascomycota</taxon>
        <taxon>Pezizomycotina</taxon>
        <taxon>Eurotiomycetes</taxon>
        <taxon>Eurotiomycetidae</taxon>
        <taxon>Eurotiales</taxon>
        <taxon>Aspergillaceae</taxon>
        <taxon>Aspergillus</taxon>
        <taxon>Aspergillus subgen. Fumigati</taxon>
    </lineage>
</organism>
<protein>
    <recommendedName>
        <fullName evidence="4">ABM domain-containing protein</fullName>
    </recommendedName>
</protein>
<evidence type="ECO:0000256" key="1">
    <source>
        <dbReference type="SAM" id="SignalP"/>
    </source>
</evidence>
<dbReference type="Proteomes" id="UP000215305">
    <property type="component" value="Unassembled WGS sequence"/>
</dbReference>